<dbReference type="InterPro" id="IPR036388">
    <property type="entry name" value="WH-like_DNA-bd_sf"/>
</dbReference>
<accession>A0AAD5LUK1</accession>
<dbReference type="PRINTS" id="PR00053">
    <property type="entry name" value="FORKHEAD"/>
</dbReference>
<evidence type="ECO:0000256" key="5">
    <source>
        <dbReference type="ARBA" id="ARBA00023242"/>
    </source>
</evidence>
<dbReference type="SUPFAM" id="SSF46785">
    <property type="entry name" value="Winged helix' DNA-binding domain"/>
    <property type="match status" value="1"/>
</dbReference>
<dbReference type="SMART" id="SM00339">
    <property type="entry name" value="FH"/>
    <property type="match status" value="1"/>
</dbReference>
<evidence type="ECO:0000256" key="2">
    <source>
        <dbReference type="ARBA" id="ARBA00023015"/>
    </source>
</evidence>
<dbReference type="InterPro" id="IPR018122">
    <property type="entry name" value="TF_fork_head_CS_1"/>
</dbReference>
<keyword evidence="2" id="KW-0805">Transcription regulation</keyword>
<evidence type="ECO:0000256" key="7">
    <source>
        <dbReference type="SAM" id="SignalP"/>
    </source>
</evidence>
<dbReference type="GO" id="GO:0030154">
    <property type="term" value="P:cell differentiation"/>
    <property type="evidence" value="ECO:0007669"/>
    <property type="project" value="TreeGrafter"/>
</dbReference>
<feature type="DNA-binding region" description="Fork-head" evidence="6">
    <location>
        <begin position="317"/>
        <end position="411"/>
    </location>
</feature>
<feature type="signal peptide" evidence="7">
    <location>
        <begin position="1"/>
        <end position="20"/>
    </location>
</feature>
<dbReference type="Pfam" id="PF00250">
    <property type="entry name" value="Forkhead"/>
    <property type="match status" value="1"/>
</dbReference>
<dbReference type="Proteomes" id="UP001196413">
    <property type="component" value="Unassembled WGS sequence"/>
</dbReference>
<gene>
    <name evidence="9" type="ORF">KIN20_001733</name>
</gene>
<sequence>MSIECLLLLMTLLIPGFVTQDLPDVDPQLEPFDIPFSDLEKDAQPMTTLDEQCSRFLNHYRYFCRTSNIATYNEEIRIICERYRTYCSDRVLPSVNHIRRQIAFWKHSGLPIGAQKALTTCYSHCKETDPVCVNACECLHLQWVMNYECYPGLRAPAGPNCQRWAQKCRSIWKPLPDYTPADFSEISAWPLVRGQFYGYDALGNYRTFNRPRQHGVSFYRGTNTVLVDWPEGKLSSASVAEVPAIGVNVVYNAVDIGFPNPRRAVNDLTKDNPDPLNPGTGRKKNVLSSLTYESLHDSRCTQSRAATLSVRMRVCAKPPYSYIWLTYMAIQNSEEKMLPLTDIYKFIMDKFPFYRKNTQRWQNSLRHNLSFNDCFIKIPRRPDRPGKGSYWAVHPNALGMFENGSCLRRRKRFKIHDECGGEDEGMPTKLPYAGSIPWLNNGCLPMPQLSSAFPPKPDQNFMINPFMLLVPQLFSQLDFSLFIKSSPPVTPSANSFSIEALLSS</sequence>
<organism evidence="9 10">
    <name type="scientific">Parelaphostrongylus tenuis</name>
    <name type="common">Meningeal worm</name>
    <dbReference type="NCBI Taxonomy" id="148309"/>
    <lineage>
        <taxon>Eukaryota</taxon>
        <taxon>Metazoa</taxon>
        <taxon>Ecdysozoa</taxon>
        <taxon>Nematoda</taxon>
        <taxon>Chromadorea</taxon>
        <taxon>Rhabditida</taxon>
        <taxon>Rhabditina</taxon>
        <taxon>Rhabditomorpha</taxon>
        <taxon>Strongyloidea</taxon>
        <taxon>Metastrongylidae</taxon>
        <taxon>Parelaphostrongylus</taxon>
    </lineage>
</organism>
<keyword evidence="10" id="KW-1185">Reference proteome</keyword>
<evidence type="ECO:0000256" key="4">
    <source>
        <dbReference type="ARBA" id="ARBA00023163"/>
    </source>
</evidence>
<evidence type="ECO:0000256" key="6">
    <source>
        <dbReference type="PROSITE-ProRule" id="PRU00089"/>
    </source>
</evidence>
<reference evidence="9" key="1">
    <citation type="submission" date="2021-06" db="EMBL/GenBank/DDBJ databases">
        <title>Parelaphostrongylus tenuis whole genome reference sequence.</title>
        <authorList>
            <person name="Garwood T.J."/>
            <person name="Larsen P.A."/>
            <person name="Fountain-Jones N.M."/>
            <person name="Garbe J.R."/>
            <person name="Macchietto M.G."/>
            <person name="Kania S.A."/>
            <person name="Gerhold R.W."/>
            <person name="Richards J.E."/>
            <person name="Wolf T.M."/>
        </authorList>
    </citation>
    <scope>NUCLEOTIDE SEQUENCE</scope>
    <source>
        <strain evidence="9">MNPRO001-30</strain>
        <tissue evidence="9">Meninges</tissue>
    </source>
</reference>
<comment type="caution">
    <text evidence="9">The sequence shown here is derived from an EMBL/GenBank/DDBJ whole genome shotgun (WGS) entry which is preliminary data.</text>
</comment>
<feature type="chain" id="PRO_5042051642" description="Fork-head domain-containing protein" evidence="7">
    <location>
        <begin position="21"/>
        <end position="504"/>
    </location>
</feature>
<dbReference type="EMBL" id="JAHQIW010000227">
    <property type="protein sequence ID" value="KAJ1346830.1"/>
    <property type="molecule type" value="Genomic_DNA"/>
</dbReference>
<evidence type="ECO:0000256" key="1">
    <source>
        <dbReference type="ARBA" id="ARBA00004123"/>
    </source>
</evidence>
<dbReference type="GO" id="GO:0000978">
    <property type="term" value="F:RNA polymerase II cis-regulatory region sequence-specific DNA binding"/>
    <property type="evidence" value="ECO:0007669"/>
    <property type="project" value="TreeGrafter"/>
</dbReference>
<dbReference type="CDD" id="cd20016">
    <property type="entry name" value="FH_FOXB"/>
    <property type="match status" value="1"/>
</dbReference>
<keyword evidence="7" id="KW-0732">Signal</keyword>
<dbReference type="InterPro" id="IPR030456">
    <property type="entry name" value="TF_fork_head_CS_2"/>
</dbReference>
<dbReference type="PROSITE" id="PS00657">
    <property type="entry name" value="FORK_HEAD_1"/>
    <property type="match status" value="1"/>
</dbReference>
<dbReference type="GO" id="GO:0000981">
    <property type="term" value="F:DNA-binding transcription factor activity, RNA polymerase II-specific"/>
    <property type="evidence" value="ECO:0007669"/>
    <property type="project" value="TreeGrafter"/>
</dbReference>
<dbReference type="GO" id="GO:0009653">
    <property type="term" value="P:anatomical structure morphogenesis"/>
    <property type="evidence" value="ECO:0007669"/>
    <property type="project" value="TreeGrafter"/>
</dbReference>
<dbReference type="GO" id="GO:0005634">
    <property type="term" value="C:nucleus"/>
    <property type="evidence" value="ECO:0007669"/>
    <property type="project" value="UniProtKB-SubCell"/>
</dbReference>
<comment type="subcellular location">
    <subcellularLocation>
        <location evidence="1 6">Nucleus</location>
    </subcellularLocation>
</comment>
<dbReference type="PANTHER" id="PTHR11829:SF377">
    <property type="entry name" value="FORK HEAD DOMAIN-CONTAINING PROTEIN FD4-RELATED"/>
    <property type="match status" value="1"/>
</dbReference>
<protein>
    <recommendedName>
        <fullName evidence="8">Fork-head domain-containing protein</fullName>
    </recommendedName>
</protein>
<keyword evidence="3 6" id="KW-0238">DNA-binding</keyword>
<proteinExistence type="predicted"/>
<dbReference type="InterPro" id="IPR050211">
    <property type="entry name" value="FOX_domain-containing"/>
</dbReference>
<evidence type="ECO:0000313" key="9">
    <source>
        <dbReference type="EMBL" id="KAJ1346830.1"/>
    </source>
</evidence>
<evidence type="ECO:0000256" key="3">
    <source>
        <dbReference type="ARBA" id="ARBA00023125"/>
    </source>
</evidence>
<evidence type="ECO:0000259" key="8">
    <source>
        <dbReference type="PROSITE" id="PS50039"/>
    </source>
</evidence>
<dbReference type="FunFam" id="1.10.10.10:FF:000082">
    <property type="entry name" value="forkhead box protein B2"/>
    <property type="match status" value="1"/>
</dbReference>
<feature type="domain" description="Fork-head" evidence="8">
    <location>
        <begin position="317"/>
        <end position="411"/>
    </location>
</feature>
<evidence type="ECO:0000313" key="10">
    <source>
        <dbReference type="Proteomes" id="UP001196413"/>
    </source>
</evidence>
<dbReference type="PROSITE" id="PS00658">
    <property type="entry name" value="FORK_HEAD_2"/>
    <property type="match status" value="1"/>
</dbReference>
<dbReference type="PANTHER" id="PTHR11829">
    <property type="entry name" value="FORKHEAD BOX PROTEIN"/>
    <property type="match status" value="1"/>
</dbReference>
<keyword evidence="4" id="KW-0804">Transcription</keyword>
<dbReference type="InterPro" id="IPR036390">
    <property type="entry name" value="WH_DNA-bd_sf"/>
</dbReference>
<dbReference type="AlphaFoldDB" id="A0AAD5LUK1"/>
<name>A0AAD5LUK1_PARTN</name>
<dbReference type="PROSITE" id="PS50039">
    <property type="entry name" value="FORK_HEAD_3"/>
    <property type="match status" value="1"/>
</dbReference>
<dbReference type="InterPro" id="IPR001766">
    <property type="entry name" value="Fork_head_dom"/>
</dbReference>
<dbReference type="Gene3D" id="1.10.10.10">
    <property type="entry name" value="Winged helix-like DNA-binding domain superfamily/Winged helix DNA-binding domain"/>
    <property type="match status" value="1"/>
</dbReference>
<keyword evidence="5 6" id="KW-0539">Nucleus</keyword>